<name>I6YL92_MYCWM</name>
<dbReference type="PATRIC" id="fig|1197325.3.peg.265"/>
<evidence type="ECO:0000313" key="2">
    <source>
        <dbReference type="Proteomes" id="UP000009005"/>
    </source>
</evidence>
<dbReference type="HOGENOM" id="CLU_053830_0_0_14"/>
<organism evidence="1 2">
    <name type="scientific">Mycoplasma wenyonii (strain Massachusetts)</name>
    <name type="common">Eperythrozoon wenyonii</name>
    <dbReference type="NCBI Taxonomy" id="1197325"/>
    <lineage>
        <taxon>Bacteria</taxon>
        <taxon>Bacillati</taxon>
        <taxon>Mycoplasmatota</taxon>
        <taxon>Mollicutes</taxon>
        <taxon>Mycoplasmataceae</taxon>
        <taxon>Mycoplasma</taxon>
    </lineage>
</organism>
<reference evidence="1 2" key="1">
    <citation type="journal article" date="2012" name="J. Bacteriol.">
        <title>Complete genome sequence of Mycoplasma wenyonii strain Massachusetts.</title>
        <authorList>
            <person name="Dos Santos A.P."/>
            <person name="Guimaraes A.M."/>
            <person name="do Nascimento N.C."/>
            <person name="Sanmiguel P.J."/>
            <person name="Messick J.B."/>
        </authorList>
    </citation>
    <scope>NUCLEOTIDE SEQUENCE [LARGE SCALE GENOMIC DNA]</scope>
    <source>
        <strain evidence="1 2">Massachusetts</strain>
    </source>
</reference>
<dbReference type="AlphaFoldDB" id="I6YL92"/>
<sequence length="461" mass="52644">MIWKKLLLELVAFSGLGGGIGGWFSHSGGGIQVEEDKDSLLFKTKSSLQVKQAVSKDINKKAGLVQDLNYTALGSHRWKSEGVNEDILFVGGWRRAGKHKVIESKKHSQAERELWGGKKVTHSNSWFGPRRNSAILDDLEKAKEKSSQSEKSYWEKIQEAGKFIEDKDVEGIQKVWTKRNKELEEDIFGLYNGRDWWVKNFGTTGSQKLVDLTINIVGLKKMLGKTEEQLKTESWNYGQLFNNPNLKLVRLLGNVEDVGFNYLKKYLWGEESKLRGLAEKNIFKIIVDLITGEGEVGYKCDSSESRNEKAFPECAASQSLGEGVKLKNVIKSALVHNGKLTASIKGERDGWPNMAKLESNEEKTIVNESQIEKSPIIIEGCEKEVSWLYVWSAPGNQLRRKICQEIMDPWFNHQVNDKRLCLFEVKDYSYLIRFQTYLKIIQIPAWMNKNTFWTKCSNYGI</sequence>
<dbReference type="RefSeq" id="WP_014849754.1">
    <property type="nucleotide sequence ID" value="NC_018149.1"/>
</dbReference>
<dbReference type="STRING" id="1197325.WEN_01225"/>
<gene>
    <name evidence="1" type="ordered locus">WEN_01225</name>
</gene>
<keyword evidence="2" id="KW-1185">Reference proteome</keyword>
<proteinExistence type="predicted"/>
<dbReference type="Proteomes" id="UP000009005">
    <property type="component" value="Chromosome"/>
</dbReference>
<dbReference type="OrthoDB" id="401169at2"/>
<evidence type="ECO:0000313" key="1">
    <source>
        <dbReference type="EMBL" id="AFN65044.1"/>
    </source>
</evidence>
<dbReference type="EMBL" id="CP003703">
    <property type="protein sequence ID" value="AFN65044.1"/>
    <property type="molecule type" value="Genomic_DNA"/>
</dbReference>
<dbReference type="KEGG" id="mwe:WEN_01225"/>
<accession>I6YL92</accession>
<protein>
    <submittedName>
        <fullName evidence="1">Uncharacterized protein</fullName>
    </submittedName>
</protein>